<dbReference type="AlphaFoldDB" id="A0A3Q2VGR1"/>
<feature type="transmembrane region" description="Helical" evidence="1">
    <location>
        <begin position="444"/>
        <end position="470"/>
    </location>
</feature>
<keyword evidence="3" id="KW-1185">Reference proteome</keyword>
<dbReference type="PANTHER" id="PTHR10424">
    <property type="entry name" value="VIRAL ENVELOPE PROTEIN"/>
    <property type="match status" value="1"/>
</dbReference>
<dbReference type="Ensembl" id="ENSHBUT00000031581.1">
    <property type="protein sequence ID" value="ENSHBUP00000010144.1"/>
    <property type="gene ID" value="ENSHBUG00000011693.1"/>
</dbReference>
<evidence type="ECO:0000313" key="3">
    <source>
        <dbReference type="Proteomes" id="UP000264840"/>
    </source>
</evidence>
<name>A0A3Q2VGR1_HAPBU</name>
<keyword evidence="1" id="KW-0472">Membrane</keyword>
<dbReference type="Proteomes" id="UP000264840">
    <property type="component" value="Unplaced"/>
</dbReference>
<accession>A0A3Q2VGR1</accession>
<evidence type="ECO:0000256" key="1">
    <source>
        <dbReference type="SAM" id="Phobius"/>
    </source>
</evidence>
<dbReference type="STRING" id="8153.ENSHBUP00000010144"/>
<dbReference type="Gene3D" id="1.10.287.210">
    <property type="match status" value="1"/>
</dbReference>
<organism evidence="2 3">
    <name type="scientific">Haplochromis burtoni</name>
    <name type="common">Burton's mouthbrooder</name>
    <name type="synonym">Chromis burtoni</name>
    <dbReference type="NCBI Taxonomy" id="8153"/>
    <lineage>
        <taxon>Eukaryota</taxon>
        <taxon>Metazoa</taxon>
        <taxon>Chordata</taxon>
        <taxon>Craniata</taxon>
        <taxon>Vertebrata</taxon>
        <taxon>Euteleostomi</taxon>
        <taxon>Actinopterygii</taxon>
        <taxon>Neopterygii</taxon>
        <taxon>Teleostei</taxon>
        <taxon>Neoteleostei</taxon>
        <taxon>Acanthomorphata</taxon>
        <taxon>Ovalentaria</taxon>
        <taxon>Cichlomorphae</taxon>
        <taxon>Cichliformes</taxon>
        <taxon>Cichlidae</taxon>
        <taxon>African cichlids</taxon>
        <taxon>Pseudocrenilabrinae</taxon>
        <taxon>Haplochromini</taxon>
        <taxon>Haplochromis</taxon>
    </lineage>
</organism>
<reference evidence="2" key="1">
    <citation type="submission" date="2025-08" db="UniProtKB">
        <authorList>
            <consortium name="Ensembl"/>
        </authorList>
    </citation>
    <scope>IDENTIFICATION</scope>
</reference>
<keyword evidence="1" id="KW-1133">Transmembrane helix</keyword>
<sequence length="515" mass="56179">TAFTFDLCSVIKCGYDRASCKADKVFYLLLGVDVTGRDPMGVIKINFKDPPENVSSINTAPERAPPSDSKVTKVDYTKWKPQQLMSRATGYGDSNLWLDWLIANAKEQNVSDYVACATARPHLFTEPAALYPEDQWGFDCMLRLTRRAVSSGKCAPLSALFPPIDNDTVPGPFTPRRQEYDAGEIPADWCTVTYPGRGDASRAGATTVGTWARAGLYYYCGGGSLHVRIPKEAFGVCAMVRLGAPLLIIGEKVKPVVMNGNAQLTIRRRRQVLSKGSSWSFDLTANSPTYIDSIGVLCGVPNEYKLVDQIAAGFENIPVISALFPVTPNKNVDRINYVHYNILRLANLTRDAIEGLAEQLGPTSLMAVQNRMALDMVLAEKGGVCAMFGQMCCTFIPNNTAPDGLITKALEGLRTLAHNMHEHSGIENPLEEWMTSVFGQWKGFVMSIMVSLSVFTAVLTICGCCFIPCLRALVIRLIDRAIASGPEGPGVMMPLLRDEPEDGGDVDLATLECVL</sequence>
<keyword evidence="1" id="KW-0812">Transmembrane</keyword>
<proteinExistence type="predicted"/>
<dbReference type="CDD" id="cd09951">
    <property type="entry name" value="HERV-Rb-like_HR1-HR2"/>
    <property type="match status" value="1"/>
</dbReference>
<reference evidence="2" key="2">
    <citation type="submission" date="2025-09" db="UniProtKB">
        <authorList>
            <consortium name="Ensembl"/>
        </authorList>
    </citation>
    <scope>IDENTIFICATION</scope>
</reference>
<dbReference type="GeneTree" id="ENSGT00530000064449"/>
<dbReference type="SUPFAM" id="SSF58069">
    <property type="entry name" value="Virus ectodomain"/>
    <property type="match status" value="1"/>
</dbReference>
<evidence type="ECO:0000313" key="2">
    <source>
        <dbReference type="Ensembl" id="ENSHBUP00000010144.1"/>
    </source>
</evidence>
<dbReference type="InterPro" id="IPR018154">
    <property type="entry name" value="TLV/ENV_coat_polyprotein"/>
</dbReference>
<protein>
    <submittedName>
        <fullName evidence="2">Uncharacterized protein</fullName>
    </submittedName>
</protein>
<dbReference type="OMA" id="WMEWIEY"/>
<dbReference type="PANTHER" id="PTHR10424:SF80">
    <property type="entry name" value="ENVELOPE GLYCOPROTEIN"/>
    <property type="match status" value="1"/>
</dbReference>